<dbReference type="Gene3D" id="1.10.287.110">
    <property type="entry name" value="DnaJ domain"/>
    <property type="match status" value="1"/>
</dbReference>
<dbReference type="InterPro" id="IPR018253">
    <property type="entry name" value="DnaJ_domain_CS"/>
</dbReference>
<keyword evidence="7" id="KW-1185">Reference proteome</keyword>
<evidence type="ECO:0000259" key="5">
    <source>
        <dbReference type="PROSITE" id="PS51670"/>
    </source>
</evidence>
<dbReference type="PANTHER" id="PTHR44360:SF1">
    <property type="entry name" value="DNAJ HOMOLOG SUBFAMILY B MEMBER 9"/>
    <property type="match status" value="1"/>
</dbReference>
<dbReference type="Pfam" id="PF00226">
    <property type="entry name" value="DnaJ"/>
    <property type="match status" value="1"/>
</dbReference>
<evidence type="ECO:0000259" key="4">
    <source>
        <dbReference type="PROSITE" id="PS50076"/>
    </source>
</evidence>
<dbReference type="Proteomes" id="UP001295423">
    <property type="component" value="Unassembled WGS sequence"/>
</dbReference>
<keyword evidence="1" id="KW-0143">Chaperone</keyword>
<dbReference type="GO" id="GO:0051087">
    <property type="term" value="F:protein-folding chaperone binding"/>
    <property type="evidence" value="ECO:0007669"/>
    <property type="project" value="TreeGrafter"/>
</dbReference>
<comment type="caution">
    <text evidence="6">The sequence shown here is derived from an EMBL/GenBank/DDBJ whole genome shotgun (WGS) entry which is preliminary data.</text>
</comment>
<dbReference type="InterPro" id="IPR051948">
    <property type="entry name" value="Hsp70_co-chaperone_J-domain"/>
</dbReference>
<dbReference type="AlphaFoldDB" id="A0AAD2D012"/>
<dbReference type="Pfam" id="PF01549">
    <property type="entry name" value="ShK"/>
    <property type="match status" value="1"/>
</dbReference>
<dbReference type="InterPro" id="IPR037140">
    <property type="entry name" value="VHL_beta_dom_sf"/>
</dbReference>
<reference evidence="6" key="1">
    <citation type="submission" date="2023-08" db="EMBL/GenBank/DDBJ databases">
        <authorList>
            <person name="Audoor S."/>
            <person name="Bilcke G."/>
        </authorList>
    </citation>
    <scope>NUCLEOTIDE SEQUENCE</scope>
</reference>
<proteinExistence type="predicted"/>
<evidence type="ECO:0000256" key="1">
    <source>
        <dbReference type="ARBA" id="ARBA00023186"/>
    </source>
</evidence>
<dbReference type="GO" id="GO:0036503">
    <property type="term" value="P:ERAD pathway"/>
    <property type="evidence" value="ECO:0007669"/>
    <property type="project" value="TreeGrafter"/>
</dbReference>
<evidence type="ECO:0000313" key="7">
    <source>
        <dbReference type="Proteomes" id="UP001295423"/>
    </source>
</evidence>
<dbReference type="InterPro" id="IPR036208">
    <property type="entry name" value="VHL_sf"/>
</dbReference>
<dbReference type="EMBL" id="CAKOGP040001335">
    <property type="protein sequence ID" value="CAJ1945074.1"/>
    <property type="molecule type" value="Genomic_DNA"/>
</dbReference>
<feature type="signal peptide" evidence="3">
    <location>
        <begin position="1"/>
        <end position="20"/>
    </location>
</feature>
<dbReference type="GO" id="GO:0051787">
    <property type="term" value="F:misfolded protein binding"/>
    <property type="evidence" value="ECO:0007669"/>
    <property type="project" value="TreeGrafter"/>
</dbReference>
<evidence type="ECO:0000256" key="2">
    <source>
        <dbReference type="SAM" id="MobiDB-lite"/>
    </source>
</evidence>
<dbReference type="PRINTS" id="PR00625">
    <property type="entry name" value="JDOMAIN"/>
</dbReference>
<evidence type="ECO:0008006" key="8">
    <source>
        <dbReference type="Google" id="ProtNLM"/>
    </source>
</evidence>
<dbReference type="InterPro" id="IPR036869">
    <property type="entry name" value="J_dom_sf"/>
</dbReference>
<dbReference type="SUPFAM" id="SSF49468">
    <property type="entry name" value="VHL"/>
    <property type="match status" value="1"/>
</dbReference>
<dbReference type="InterPro" id="IPR003582">
    <property type="entry name" value="ShKT_dom"/>
</dbReference>
<sequence>MLRTRHSWLLLLLAWTCCDTVTLVKSEENLYKILGVSRTATTKQIKTAYRRKALDTHPDKNKGVPPEEAAAAFHKVVHAFEILSDSDSRNRYDRTGQSGNQQQQQQQQRGGWSSSWSFTWNSGGGSSGSSRNRGRQQQQYRRWRLKDKFEVKEAQSRILHIVSLEQLETVIVDDETDELERNLLICFYTPQLEEHVMDEMVYPYPFAAMSDQGIWWEDLLQTTVVRFHRSNKLTEFFEIPKGDTLEAPIFIFGKRGTKFDKDGHFTRLQTRDRMTFDRWVWQQIELTVLFVNEHDHPVEVYWIHGTSANKKMILQPGETSVHNTKLSHEWWVRDARTDTHRDSPGRHRLTDNNSLISWKITNDVDMQRLAIPKRTCFDLSGHCPYWHYHGECRKNPNFMRDQCMLTCAFCEKDLPEEGKNSDYNDDEL</sequence>
<protein>
    <recommendedName>
        <fullName evidence="8">J domain-containing protein</fullName>
    </recommendedName>
</protein>
<dbReference type="SUPFAM" id="SSF46565">
    <property type="entry name" value="Chaperone J-domain"/>
    <property type="match status" value="1"/>
</dbReference>
<feature type="domain" description="J" evidence="4">
    <location>
        <begin position="29"/>
        <end position="96"/>
    </location>
</feature>
<accession>A0AAD2D012</accession>
<name>A0AAD2D012_9STRA</name>
<dbReference type="SMART" id="SM00254">
    <property type="entry name" value="ShKT"/>
    <property type="match status" value="1"/>
</dbReference>
<keyword evidence="3" id="KW-0732">Signal</keyword>
<dbReference type="Gene3D" id="2.60.40.780">
    <property type="entry name" value="von Hippel-Lindau disease tumour suppressor, beta domain"/>
    <property type="match status" value="1"/>
</dbReference>
<dbReference type="SMART" id="SM00271">
    <property type="entry name" value="DnaJ"/>
    <property type="match status" value="1"/>
</dbReference>
<dbReference type="PROSITE" id="PS51670">
    <property type="entry name" value="SHKT"/>
    <property type="match status" value="1"/>
</dbReference>
<feature type="chain" id="PRO_5042182773" description="J domain-containing protein" evidence="3">
    <location>
        <begin position="21"/>
        <end position="428"/>
    </location>
</feature>
<dbReference type="CDD" id="cd06257">
    <property type="entry name" value="DnaJ"/>
    <property type="match status" value="1"/>
</dbReference>
<feature type="region of interest" description="Disordered" evidence="2">
    <location>
        <begin position="89"/>
        <end position="114"/>
    </location>
</feature>
<organism evidence="6 7">
    <name type="scientific">Cylindrotheca closterium</name>
    <dbReference type="NCBI Taxonomy" id="2856"/>
    <lineage>
        <taxon>Eukaryota</taxon>
        <taxon>Sar</taxon>
        <taxon>Stramenopiles</taxon>
        <taxon>Ochrophyta</taxon>
        <taxon>Bacillariophyta</taxon>
        <taxon>Bacillariophyceae</taxon>
        <taxon>Bacillariophycidae</taxon>
        <taxon>Bacillariales</taxon>
        <taxon>Bacillariaceae</taxon>
        <taxon>Cylindrotheca</taxon>
    </lineage>
</organism>
<evidence type="ECO:0000313" key="6">
    <source>
        <dbReference type="EMBL" id="CAJ1945074.1"/>
    </source>
</evidence>
<dbReference type="PROSITE" id="PS00636">
    <property type="entry name" value="DNAJ_1"/>
    <property type="match status" value="1"/>
</dbReference>
<dbReference type="GO" id="GO:0005783">
    <property type="term" value="C:endoplasmic reticulum"/>
    <property type="evidence" value="ECO:0007669"/>
    <property type="project" value="TreeGrafter"/>
</dbReference>
<evidence type="ECO:0000256" key="3">
    <source>
        <dbReference type="SAM" id="SignalP"/>
    </source>
</evidence>
<feature type="domain" description="ShKT" evidence="5">
    <location>
        <begin position="376"/>
        <end position="410"/>
    </location>
</feature>
<feature type="compositionally biased region" description="Low complexity" evidence="2">
    <location>
        <begin position="96"/>
        <end position="114"/>
    </location>
</feature>
<gene>
    <name evidence="6" type="ORF">CYCCA115_LOCUS9218</name>
</gene>
<dbReference type="PROSITE" id="PS50076">
    <property type="entry name" value="DNAJ_2"/>
    <property type="match status" value="1"/>
</dbReference>
<dbReference type="PANTHER" id="PTHR44360">
    <property type="entry name" value="DNAJ HOMOLOG SUBFAMILY B MEMBER 9"/>
    <property type="match status" value="1"/>
</dbReference>
<dbReference type="InterPro" id="IPR001623">
    <property type="entry name" value="DnaJ_domain"/>
</dbReference>